<comment type="caution">
    <text evidence="2">The sequence shown here is derived from an EMBL/GenBank/DDBJ whole genome shotgun (WGS) entry which is preliminary data.</text>
</comment>
<organism evidence="2 3">
    <name type="scientific">Coprinellus micaceus</name>
    <name type="common">Glistening ink-cap mushroom</name>
    <name type="synonym">Coprinus micaceus</name>
    <dbReference type="NCBI Taxonomy" id="71717"/>
    <lineage>
        <taxon>Eukaryota</taxon>
        <taxon>Fungi</taxon>
        <taxon>Dikarya</taxon>
        <taxon>Basidiomycota</taxon>
        <taxon>Agaricomycotina</taxon>
        <taxon>Agaricomycetes</taxon>
        <taxon>Agaricomycetidae</taxon>
        <taxon>Agaricales</taxon>
        <taxon>Agaricineae</taxon>
        <taxon>Psathyrellaceae</taxon>
        <taxon>Coprinellus</taxon>
    </lineage>
</organism>
<keyword evidence="1" id="KW-0175">Coiled coil</keyword>
<evidence type="ECO:0000256" key="1">
    <source>
        <dbReference type="SAM" id="Coils"/>
    </source>
</evidence>
<dbReference type="OrthoDB" id="2840683at2759"/>
<reference evidence="2 3" key="1">
    <citation type="journal article" date="2019" name="Nat. Ecol. Evol.">
        <title>Megaphylogeny resolves global patterns of mushroom evolution.</title>
        <authorList>
            <person name="Varga T."/>
            <person name="Krizsan K."/>
            <person name="Foldi C."/>
            <person name="Dima B."/>
            <person name="Sanchez-Garcia M."/>
            <person name="Sanchez-Ramirez S."/>
            <person name="Szollosi G.J."/>
            <person name="Szarkandi J.G."/>
            <person name="Papp V."/>
            <person name="Albert L."/>
            <person name="Andreopoulos W."/>
            <person name="Angelini C."/>
            <person name="Antonin V."/>
            <person name="Barry K.W."/>
            <person name="Bougher N.L."/>
            <person name="Buchanan P."/>
            <person name="Buyck B."/>
            <person name="Bense V."/>
            <person name="Catcheside P."/>
            <person name="Chovatia M."/>
            <person name="Cooper J."/>
            <person name="Damon W."/>
            <person name="Desjardin D."/>
            <person name="Finy P."/>
            <person name="Geml J."/>
            <person name="Haridas S."/>
            <person name="Hughes K."/>
            <person name="Justo A."/>
            <person name="Karasinski D."/>
            <person name="Kautmanova I."/>
            <person name="Kiss B."/>
            <person name="Kocsube S."/>
            <person name="Kotiranta H."/>
            <person name="LaButti K.M."/>
            <person name="Lechner B.E."/>
            <person name="Liimatainen K."/>
            <person name="Lipzen A."/>
            <person name="Lukacs Z."/>
            <person name="Mihaltcheva S."/>
            <person name="Morgado L.N."/>
            <person name="Niskanen T."/>
            <person name="Noordeloos M.E."/>
            <person name="Ohm R.A."/>
            <person name="Ortiz-Santana B."/>
            <person name="Ovrebo C."/>
            <person name="Racz N."/>
            <person name="Riley R."/>
            <person name="Savchenko A."/>
            <person name="Shiryaev A."/>
            <person name="Soop K."/>
            <person name="Spirin V."/>
            <person name="Szebenyi C."/>
            <person name="Tomsovsky M."/>
            <person name="Tulloss R.E."/>
            <person name="Uehling J."/>
            <person name="Grigoriev I.V."/>
            <person name="Vagvolgyi C."/>
            <person name="Papp T."/>
            <person name="Martin F.M."/>
            <person name="Miettinen O."/>
            <person name="Hibbett D.S."/>
            <person name="Nagy L.G."/>
        </authorList>
    </citation>
    <scope>NUCLEOTIDE SEQUENCE [LARGE SCALE GENOMIC DNA]</scope>
    <source>
        <strain evidence="2 3">FP101781</strain>
    </source>
</reference>
<dbReference type="STRING" id="71717.A0A4Y7ST65"/>
<dbReference type="AlphaFoldDB" id="A0A4Y7ST65"/>
<proteinExistence type="predicted"/>
<dbReference type="Proteomes" id="UP000298030">
    <property type="component" value="Unassembled WGS sequence"/>
</dbReference>
<dbReference type="SUPFAM" id="SSF52047">
    <property type="entry name" value="RNI-like"/>
    <property type="match status" value="1"/>
</dbReference>
<protein>
    <submittedName>
        <fullName evidence="2">Uncharacterized protein</fullName>
    </submittedName>
</protein>
<evidence type="ECO:0000313" key="2">
    <source>
        <dbReference type="EMBL" id="TEB24992.1"/>
    </source>
</evidence>
<gene>
    <name evidence="2" type="ORF">FA13DRAFT_1270627</name>
</gene>
<dbReference type="Gene3D" id="3.80.10.10">
    <property type="entry name" value="Ribonuclease Inhibitor"/>
    <property type="match status" value="1"/>
</dbReference>
<feature type="coiled-coil region" evidence="1">
    <location>
        <begin position="58"/>
        <end position="85"/>
    </location>
</feature>
<keyword evidence="3" id="KW-1185">Reference proteome</keyword>
<accession>A0A4Y7ST65</accession>
<sequence length="590" mass="67094">MVPTGQEEVLKKALEEYPNLKESEVPSKYAQKLKENYIPDAAEAEDVKAFALLAHQRALQVQLEMARLQKRVAELKMAQRQVKKAKQPYQALASAARRFPKPVLQCIFIHCLSTTRNAVMHCSEAPVLLGRVCSYWRQVAYSTPQLWAKLHIVPPHIYRDNRTSCERRFLEKRRVVQEWLDRSGDSPLNLSYVWFGDAMEDAIQLNGILLQCLVPYSKRWADIDIQSPMALLKPFYELASEDVPVLRRISLMGSRGADWTVDETVLKPEISDAVSLVGRTAQLRELSLAFNISDSLPLTTIPWDQLESLYLESNVKFFFPGFEEMATALAQCERLRSLSLKYPINHTDSLPPFSYAGVPVTLPSLEVLCVDGDQHLKNAFDMAKTFSHFITPKLQELAVLGRTPRSDATSWASAQDLLTGARDLLRASNPPLKRLKFENVLVRTDAFFECLALSPSVEEFTLFSHYCGVSLEPMPDSERLDQWTDNDLLRKMTAPSADLLCPHLRLFDYTFNDVDDEVLRRFVECRTVHRTEGLEKLQVVKATMTGKETKEIKKWVADIRGQGTELSLLYHSPFVEDRNPSPWTGVTGMV</sequence>
<name>A0A4Y7ST65_COPMI</name>
<dbReference type="InterPro" id="IPR032675">
    <property type="entry name" value="LRR_dom_sf"/>
</dbReference>
<evidence type="ECO:0000313" key="3">
    <source>
        <dbReference type="Proteomes" id="UP000298030"/>
    </source>
</evidence>
<dbReference type="EMBL" id="QPFP01000061">
    <property type="protein sequence ID" value="TEB24992.1"/>
    <property type="molecule type" value="Genomic_DNA"/>
</dbReference>